<dbReference type="GO" id="GO:0016740">
    <property type="term" value="F:transferase activity"/>
    <property type="evidence" value="ECO:0007669"/>
    <property type="project" value="UniProtKB-KW"/>
</dbReference>
<feature type="compositionally biased region" description="Pro residues" evidence="2">
    <location>
        <begin position="30"/>
        <end position="39"/>
    </location>
</feature>
<evidence type="ECO:0000256" key="1">
    <source>
        <dbReference type="ARBA" id="ARBA00022679"/>
    </source>
</evidence>
<name>A0A4Y1QTN7_PRUDU</name>
<keyword evidence="1 3" id="KW-0808">Transferase</keyword>
<dbReference type="InterPro" id="IPR051283">
    <property type="entry name" value="Sec_Metabolite_Acyltrans"/>
</dbReference>
<dbReference type="PANTHER" id="PTHR31896">
    <property type="entry name" value="FAMILY REGULATORY PROTEIN, PUTATIVE (AFU_ORTHOLOGUE AFUA_3G14730)-RELATED"/>
    <property type="match status" value="1"/>
</dbReference>
<accession>A0A4Y1QTN7</accession>
<dbReference type="Pfam" id="PF02458">
    <property type="entry name" value="Transferase"/>
    <property type="match status" value="1"/>
</dbReference>
<sequence>SSLSSLSPSRATPVTSLHSDQDSSHHRPSRSPPLVPTAPPLTRRSSPTNISREDAGKWPESAIDADFPAPEVQSTCKRDLRMVQLAQTIRTAACNGPLITTSSTAYKTKAAKQRWKCQAIETAHCGVKYISECFVQPHHASEETKQPFYLTPGDLAMLSVHYIQKGLLFSKPPEAKLEQEDFTNSLLERLKHSLSIALVHFYPLAGRFVTEKNEDPPLYLVYVDCNNSPGAKFIYATLDMSISDILSPTDVPSVVQSFFDHDRAVNHDGHTMSLLTIQVTELVDGIFIGLSMNHCLGDGTSYWHFFNIWSEIFQAQAQGDHNNFVLNISRPPVLKRWFPDGHGPIINLPFKHSDEFIGRYEAPKLRERMFHFSSESIAKLKAKANAESNTTKISSFKSLSALMWRLAANNRGRLEPPLSGDYFGNSIHPIRSEIVPAGELLEHGLGWAAWKLHEAVVNHNDKLIREHVDGWLKSPAVYQVSFFDPLSVMMGSSPRFNMYGNQFGMGKALALRSGYAHKFSGKVSSYEGREEGSIDLEVCLPPDAMSALECDSEFMEAASVPRY</sequence>
<evidence type="ECO:0000256" key="2">
    <source>
        <dbReference type="SAM" id="MobiDB-lite"/>
    </source>
</evidence>
<dbReference type="Gene3D" id="3.30.559.10">
    <property type="entry name" value="Chloramphenicol acetyltransferase-like domain"/>
    <property type="match status" value="2"/>
</dbReference>
<dbReference type="PANTHER" id="PTHR31896:SF12">
    <property type="entry name" value="HXXXD-TYPE ACYL-TRANSFERASE FAMILY PROTEIN"/>
    <property type="match status" value="1"/>
</dbReference>
<dbReference type="AlphaFoldDB" id="A0A4Y1QTN7"/>
<dbReference type="InterPro" id="IPR023213">
    <property type="entry name" value="CAT-like_dom_sf"/>
</dbReference>
<proteinExistence type="predicted"/>
<protein>
    <submittedName>
        <fullName evidence="3">HXXXD-type acyl-transferase family protein</fullName>
    </submittedName>
</protein>
<dbReference type="EMBL" id="AP019297">
    <property type="protein sequence ID" value="BBG95216.1"/>
    <property type="molecule type" value="Genomic_DNA"/>
</dbReference>
<feature type="non-terminal residue" evidence="3">
    <location>
        <position position="1"/>
    </location>
</feature>
<gene>
    <name evidence="3" type="ORF">Prudu_003700</name>
</gene>
<feature type="region of interest" description="Disordered" evidence="2">
    <location>
        <begin position="1"/>
        <end position="64"/>
    </location>
</feature>
<reference evidence="3" key="1">
    <citation type="journal article" date="2019" name="Science">
        <title>Mutation of a bHLH transcription factor allowed almond domestication.</title>
        <authorList>
            <person name="Sanchez-Perez R."/>
            <person name="Pavan S."/>
            <person name="Mazzeo R."/>
            <person name="Moldovan C."/>
            <person name="Aiese Cigliano R."/>
            <person name="Del Cueto J."/>
            <person name="Ricciardi F."/>
            <person name="Lotti C."/>
            <person name="Ricciardi L."/>
            <person name="Dicenta F."/>
            <person name="Lopez-Marques R.L."/>
            <person name="Lindberg Moller B."/>
        </authorList>
    </citation>
    <scope>NUCLEOTIDE SEQUENCE</scope>
</reference>
<evidence type="ECO:0000313" key="3">
    <source>
        <dbReference type="EMBL" id="BBG95216.1"/>
    </source>
</evidence>
<organism evidence="3">
    <name type="scientific">Prunus dulcis</name>
    <name type="common">Almond</name>
    <name type="synonym">Amygdalus dulcis</name>
    <dbReference type="NCBI Taxonomy" id="3755"/>
    <lineage>
        <taxon>Eukaryota</taxon>
        <taxon>Viridiplantae</taxon>
        <taxon>Streptophyta</taxon>
        <taxon>Embryophyta</taxon>
        <taxon>Tracheophyta</taxon>
        <taxon>Spermatophyta</taxon>
        <taxon>Magnoliopsida</taxon>
        <taxon>eudicotyledons</taxon>
        <taxon>Gunneridae</taxon>
        <taxon>Pentapetalae</taxon>
        <taxon>rosids</taxon>
        <taxon>fabids</taxon>
        <taxon>Rosales</taxon>
        <taxon>Rosaceae</taxon>
        <taxon>Amygdaloideae</taxon>
        <taxon>Amygdaleae</taxon>
        <taxon>Prunus</taxon>
    </lineage>
</organism>